<dbReference type="AlphaFoldDB" id="A0A8H5YJW2"/>
<dbReference type="Proteomes" id="UP000532311">
    <property type="component" value="Unassembled WGS sequence"/>
</dbReference>
<dbReference type="EMBL" id="JAAQPF010000141">
    <property type="protein sequence ID" value="KAF5713928.1"/>
    <property type="molecule type" value="Genomic_DNA"/>
</dbReference>
<reference evidence="2 3" key="1">
    <citation type="submission" date="2020-05" db="EMBL/GenBank/DDBJ databases">
        <title>Identification and distribution of gene clusters putatively required for synthesis of sphingolipid metabolism inhibitors in phylogenetically diverse species of the filamentous fungus Fusarium.</title>
        <authorList>
            <person name="Kim H.-S."/>
            <person name="Busman M."/>
            <person name="Brown D.W."/>
            <person name="Divon H."/>
            <person name="Uhlig S."/>
            <person name="Proctor R.H."/>
        </authorList>
    </citation>
    <scope>NUCLEOTIDE SEQUENCE [LARGE SCALE GENOMIC DNA]</scope>
    <source>
        <strain evidence="2 3">NRRL 26131</strain>
    </source>
</reference>
<accession>A0A8H5YJW2</accession>
<feature type="region of interest" description="Disordered" evidence="1">
    <location>
        <begin position="1"/>
        <end position="26"/>
    </location>
</feature>
<proteinExistence type="predicted"/>
<organism evidence="2 3">
    <name type="scientific">Fusarium globosum</name>
    <dbReference type="NCBI Taxonomy" id="78864"/>
    <lineage>
        <taxon>Eukaryota</taxon>
        <taxon>Fungi</taxon>
        <taxon>Dikarya</taxon>
        <taxon>Ascomycota</taxon>
        <taxon>Pezizomycotina</taxon>
        <taxon>Sordariomycetes</taxon>
        <taxon>Hypocreomycetidae</taxon>
        <taxon>Hypocreales</taxon>
        <taxon>Nectriaceae</taxon>
        <taxon>Fusarium</taxon>
        <taxon>Fusarium fujikuroi species complex</taxon>
    </lineage>
</organism>
<comment type="caution">
    <text evidence="2">The sequence shown here is derived from an EMBL/GenBank/DDBJ whole genome shotgun (WGS) entry which is preliminary data.</text>
</comment>
<evidence type="ECO:0000313" key="2">
    <source>
        <dbReference type="EMBL" id="KAF5713928.1"/>
    </source>
</evidence>
<evidence type="ECO:0000313" key="3">
    <source>
        <dbReference type="Proteomes" id="UP000532311"/>
    </source>
</evidence>
<name>A0A8H5YJW2_9HYPO</name>
<gene>
    <name evidence="2" type="ORF">FGLOB1_3728</name>
</gene>
<protein>
    <submittedName>
        <fullName evidence="2">Uncharacterized protein</fullName>
    </submittedName>
</protein>
<sequence length="162" mass="18074">MDAPNVDITPRANDSLRPNYPTGHNNVQSRLELVNGSYLGPVNTSTLATQERQPVNAPLFHTQHQNGRPSLDLQHNLEQQVLLSSPTRSSSAPSPTQTIASTRLLDHQDYRYCFRTRPSESLDAAAAQHTPRAYVAVKFVENLFLADSAVSSNNWVYRIEFS</sequence>
<evidence type="ECO:0000256" key="1">
    <source>
        <dbReference type="SAM" id="MobiDB-lite"/>
    </source>
</evidence>
<keyword evidence="3" id="KW-1185">Reference proteome</keyword>